<reference evidence="5 6" key="1">
    <citation type="submission" date="2020-08" db="EMBL/GenBank/DDBJ databases">
        <title>Sequencing the genomes of 1000 actinobacteria strains.</title>
        <authorList>
            <person name="Klenk H.-P."/>
        </authorList>
    </citation>
    <scope>NUCLEOTIDE SEQUENCE [LARGE SCALE GENOMIC DNA]</scope>
    <source>
        <strain evidence="5 6">DSM 19600</strain>
    </source>
</reference>
<feature type="domain" description="Alcohol dehydrogenase-like N-terminal" evidence="4">
    <location>
        <begin position="35"/>
        <end position="160"/>
    </location>
</feature>
<comment type="cofactor">
    <cofactor evidence="1">
        <name>Zn(2+)</name>
        <dbReference type="ChEBI" id="CHEBI:29105"/>
    </cofactor>
</comment>
<evidence type="ECO:0000259" key="3">
    <source>
        <dbReference type="Pfam" id="PF00107"/>
    </source>
</evidence>
<dbReference type="CDD" id="cd08231">
    <property type="entry name" value="MDR_TM0436_like"/>
    <property type="match status" value="1"/>
</dbReference>
<dbReference type="PANTHER" id="PTHR43401">
    <property type="entry name" value="L-THREONINE 3-DEHYDROGENASE"/>
    <property type="match status" value="1"/>
</dbReference>
<dbReference type="AlphaFoldDB" id="A0AA40SS77"/>
<gene>
    <name evidence="5" type="ORF">BKA10_003090</name>
</gene>
<dbReference type="EMBL" id="JACIFH010000001">
    <property type="protein sequence ID" value="MBB4141296.1"/>
    <property type="molecule type" value="Genomic_DNA"/>
</dbReference>
<keyword evidence="2" id="KW-0560">Oxidoreductase</keyword>
<dbReference type="SUPFAM" id="SSF50129">
    <property type="entry name" value="GroES-like"/>
    <property type="match status" value="1"/>
</dbReference>
<sequence>MSIAPALPETSKAAIITGFGEDLEVRDLPIPELEPGAVLVKVDAATVCGSDVHVWDGSLHAGGIRPVIPPVVPGHEMAGTIVAANGDVPYVGGGLAELGDRIVFTLGRCGTCYHCAVANQPNLCANRKSYGTNCESHPYLVGGFSEYCYVYPSSHKIKVPANVKPEWASAGSCALRTIVGGYERLGSIEPWQTVAIQGSGPLGLFATALAKAAGAKRIIVVGAPDARLDLAQEWGATDIVSVLTVTEPGARVEAVRELTGGHGAEIVMEWSGARTAFAEGLDMVRRGGRFLVGGQVGPHEVSIQPSKIMRNHLNVIGSMSAAEPQYWKAMQFLSTHQDEFDFDRILSGRFGLDGVTDALRGMQSLTEIKPIIDPTLAF</sequence>
<evidence type="ECO:0000259" key="4">
    <source>
        <dbReference type="Pfam" id="PF08240"/>
    </source>
</evidence>
<evidence type="ECO:0000256" key="1">
    <source>
        <dbReference type="ARBA" id="ARBA00001947"/>
    </source>
</evidence>
<proteinExistence type="predicted"/>
<dbReference type="InterPro" id="IPR013149">
    <property type="entry name" value="ADH-like_C"/>
</dbReference>
<evidence type="ECO:0000313" key="6">
    <source>
        <dbReference type="Proteomes" id="UP000549113"/>
    </source>
</evidence>
<dbReference type="Pfam" id="PF00107">
    <property type="entry name" value="ADH_zinc_N"/>
    <property type="match status" value="1"/>
</dbReference>
<keyword evidence="6" id="KW-1185">Reference proteome</keyword>
<organism evidence="5 6">
    <name type="scientific">Microbacterium invictum</name>
    <dbReference type="NCBI Taxonomy" id="515415"/>
    <lineage>
        <taxon>Bacteria</taxon>
        <taxon>Bacillati</taxon>
        <taxon>Actinomycetota</taxon>
        <taxon>Actinomycetes</taxon>
        <taxon>Micrococcales</taxon>
        <taxon>Microbacteriaceae</taxon>
        <taxon>Microbacterium</taxon>
    </lineage>
</organism>
<dbReference type="InterPro" id="IPR050129">
    <property type="entry name" value="Zn_alcohol_dh"/>
</dbReference>
<dbReference type="InterPro" id="IPR011032">
    <property type="entry name" value="GroES-like_sf"/>
</dbReference>
<dbReference type="Gene3D" id="3.90.180.10">
    <property type="entry name" value="Medium-chain alcohol dehydrogenases, catalytic domain"/>
    <property type="match status" value="1"/>
</dbReference>
<feature type="domain" description="Alcohol dehydrogenase-like C-terminal" evidence="3">
    <location>
        <begin position="201"/>
        <end position="334"/>
    </location>
</feature>
<protein>
    <submittedName>
        <fullName evidence="5">Threonine dehydrogenase-like Zn-dependent dehydrogenase</fullName>
    </submittedName>
</protein>
<evidence type="ECO:0000313" key="5">
    <source>
        <dbReference type="EMBL" id="MBB4141296.1"/>
    </source>
</evidence>
<dbReference type="InterPro" id="IPR036291">
    <property type="entry name" value="NAD(P)-bd_dom_sf"/>
</dbReference>
<name>A0AA40SS77_9MICO</name>
<dbReference type="Gene3D" id="3.40.50.720">
    <property type="entry name" value="NAD(P)-binding Rossmann-like Domain"/>
    <property type="match status" value="1"/>
</dbReference>
<dbReference type="RefSeq" id="WP_183500787.1">
    <property type="nucleotide sequence ID" value="NZ_BAABCO010000003.1"/>
</dbReference>
<accession>A0AA40SS77</accession>
<dbReference type="InterPro" id="IPR013154">
    <property type="entry name" value="ADH-like_N"/>
</dbReference>
<dbReference type="SUPFAM" id="SSF51735">
    <property type="entry name" value="NAD(P)-binding Rossmann-fold domains"/>
    <property type="match status" value="1"/>
</dbReference>
<dbReference type="PANTHER" id="PTHR43401:SF2">
    <property type="entry name" value="L-THREONINE 3-DEHYDROGENASE"/>
    <property type="match status" value="1"/>
</dbReference>
<dbReference type="Proteomes" id="UP000549113">
    <property type="component" value="Unassembled WGS sequence"/>
</dbReference>
<comment type="caution">
    <text evidence="5">The sequence shown here is derived from an EMBL/GenBank/DDBJ whole genome shotgun (WGS) entry which is preliminary data.</text>
</comment>
<evidence type="ECO:0000256" key="2">
    <source>
        <dbReference type="ARBA" id="ARBA00023002"/>
    </source>
</evidence>
<dbReference type="GO" id="GO:0016491">
    <property type="term" value="F:oxidoreductase activity"/>
    <property type="evidence" value="ECO:0007669"/>
    <property type="project" value="UniProtKB-KW"/>
</dbReference>
<dbReference type="Pfam" id="PF08240">
    <property type="entry name" value="ADH_N"/>
    <property type="match status" value="1"/>
</dbReference>